<dbReference type="AlphaFoldDB" id="A0A6J1DB00"/>
<accession>A0A6J1DB00</accession>
<proteinExistence type="predicted"/>
<organism evidence="3 4">
    <name type="scientific">Momordica charantia</name>
    <name type="common">Bitter gourd</name>
    <name type="synonym">Balsam pear</name>
    <dbReference type="NCBI Taxonomy" id="3673"/>
    <lineage>
        <taxon>Eukaryota</taxon>
        <taxon>Viridiplantae</taxon>
        <taxon>Streptophyta</taxon>
        <taxon>Embryophyta</taxon>
        <taxon>Tracheophyta</taxon>
        <taxon>Spermatophyta</taxon>
        <taxon>Magnoliopsida</taxon>
        <taxon>eudicotyledons</taxon>
        <taxon>Gunneridae</taxon>
        <taxon>Pentapetalae</taxon>
        <taxon>rosids</taxon>
        <taxon>fabids</taxon>
        <taxon>Cucurbitales</taxon>
        <taxon>Cucurbitaceae</taxon>
        <taxon>Momordiceae</taxon>
        <taxon>Momordica</taxon>
    </lineage>
</organism>
<reference evidence="4" key="1">
    <citation type="submission" date="2025-08" db="UniProtKB">
        <authorList>
            <consortium name="RefSeq"/>
        </authorList>
    </citation>
    <scope>IDENTIFICATION</scope>
    <source>
        <strain evidence="4">OHB3-1</strain>
    </source>
</reference>
<dbReference type="RefSeq" id="XP_022151008.1">
    <property type="nucleotide sequence ID" value="XM_022295316.1"/>
</dbReference>
<gene>
    <name evidence="4" type="primary">LOC111019029</name>
</gene>
<evidence type="ECO:0000259" key="1">
    <source>
        <dbReference type="Pfam" id="PF07727"/>
    </source>
</evidence>
<feature type="domain" description="Retrovirus-related Pol polyprotein from transposon TNT 1-94-like beta-barrel" evidence="2">
    <location>
        <begin position="7"/>
        <end position="64"/>
    </location>
</feature>
<dbReference type="Proteomes" id="UP000504603">
    <property type="component" value="Unplaced"/>
</dbReference>
<evidence type="ECO:0000259" key="2">
    <source>
        <dbReference type="Pfam" id="PF22936"/>
    </source>
</evidence>
<name>A0A6J1DB00_MOMCH</name>
<dbReference type="Pfam" id="PF22936">
    <property type="entry name" value="Pol_BBD"/>
    <property type="match status" value="1"/>
</dbReference>
<protein>
    <submittedName>
        <fullName evidence="4">Uncharacterized protein LOC111019029</fullName>
    </submittedName>
</protein>
<dbReference type="OrthoDB" id="8048545at2759"/>
<dbReference type="InterPro" id="IPR013103">
    <property type="entry name" value="RVT_2"/>
</dbReference>
<sequence length="382" mass="44141">MLHPEGNFFGSYTSGDFGSVRMGNYGSAKAIGIGDVHLETKNATTLVLKNVKYIPDIRMNLISTVHKKLIRSRDFVFVEDQTIEDINKTDKIEFQHSDDLIDLDSVPLTQPSMQTENEVQNDLLDGTVESLEQVEVPTEVSLRRSTRNRRSSTQYPVDEYVLLTNGGEPESYEETIEDEHKRVWIVMSFAASLDLEVEQMDVKTAFLHGDLDKEIYMEQPEGFEEKDKENLMCKLNKSLYGLKQAPRTWYKKFENILRIDILKKQLSKSFAMKDLGQTKKILGICIARDRASKKLHMSQEHYIEKLLERFNMSKEHYIEKLLERFNMIKAKIILSMLLVLLVGLRPIEKTTLGGSKTDYEIFARWCSVMAVKTTKVCYTFYD</sequence>
<feature type="domain" description="Reverse transcriptase Ty1/copia-type" evidence="1">
    <location>
        <begin position="181"/>
        <end position="257"/>
    </location>
</feature>
<dbReference type="GeneID" id="111019029"/>
<dbReference type="InterPro" id="IPR054722">
    <property type="entry name" value="PolX-like_BBD"/>
</dbReference>
<keyword evidence="3" id="KW-1185">Reference proteome</keyword>
<evidence type="ECO:0000313" key="4">
    <source>
        <dbReference type="RefSeq" id="XP_022151008.1"/>
    </source>
</evidence>
<dbReference type="Pfam" id="PF07727">
    <property type="entry name" value="RVT_2"/>
    <property type="match status" value="1"/>
</dbReference>
<dbReference type="KEGG" id="mcha:111019029"/>
<evidence type="ECO:0000313" key="3">
    <source>
        <dbReference type="Proteomes" id="UP000504603"/>
    </source>
</evidence>